<reference evidence="1 2" key="1">
    <citation type="submission" date="2020-03" db="EMBL/GenBank/DDBJ databases">
        <authorList>
            <person name="Wang L."/>
            <person name="He N."/>
            <person name="Li Y."/>
            <person name="Fang Y."/>
            <person name="Zhang F."/>
        </authorList>
    </citation>
    <scope>NUCLEOTIDE SEQUENCE [LARGE SCALE GENOMIC DNA]</scope>
    <source>
        <strain evidence="1 2">36D10-4-7</strain>
    </source>
</reference>
<comment type="caution">
    <text evidence="1">The sequence shown here is derived from an EMBL/GenBank/DDBJ whole genome shotgun (WGS) entry which is preliminary data.</text>
</comment>
<gene>
    <name evidence="1" type="ORF">HBH26_13500</name>
</gene>
<evidence type="ECO:0000313" key="2">
    <source>
        <dbReference type="Proteomes" id="UP000732399"/>
    </source>
</evidence>
<dbReference type="Proteomes" id="UP000732399">
    <property type="component" value="Unassembled WGS sequence"/>
</dbReference>
<keyword evidence="2" id="KW-1185">Reference proteome</keyword>
<protein>
    <submittedName>
        <fullName evidence="1">Uncharacterized protein</fullName>
    </submittedName>
</protein>
<organism evidence="1 2">
    <name type="scientific">Sphingomonas corticis</name>
    <dbReference type="NCBI Taxonomy" id="2722791"/>
    <lineage>
        <taxon>Bacteria</taxon>
        <taxon>Pseudomonadati</taxon>
        <taxon>Pseudomonadota</taxon>
        <taxon>Alphaproteobacteria</taxon>
        <taxon>Sphingomonadales</taxon>
        <taxon>Sphingomonadaceae</taxon>
        <taxon>Sphingomonas</taxon>
    </lineage>
</organism>
<sequence>MRAIALLAFAGTAVASAKSTDPRAGRVAGKPANCVRLDQTNRVVIADANTLTLRDGRRLWITHPIGQCTRLNPNDTLVLEVWGSQLCRNDRFRTLQPGTTIPSAFCRFGEFVPYVKK</sequence>
<accession>A0ABX1CT57</accession>
<proteinExistence type="predicted"/>
<name>A0ABX1CT57_9SPHN</name>
<evidence type="ECO:0000313" key="1">
    <source>
        <dbReference type="EMBL" id="NJR79597.1"/>
    </source>
</evidence>
<dbReference type="EMBL" id="JAAVJH010000008">
    <property type="protein sequence ID" value="NJR79597.1"/>
    <property type="molecule type" value="Genomic_DNA"/>
</dbReference>